<dbReference type="EMBL" id="VUJU01001571">
    <property type="protein sequence ID" value="KAF0764699.1"/>
    <property type="molecule type" value="Genomic_DNA"/>
</dbReference>
<comment type="caution">
    <text evidence="1">The sequence shown here is derived from an EMBL/GenBank/DDBJ whole genome shotgun (WGS) entry which is preliminary data.</text>
</comment>
<organism evidence="1 2">
    <name type="scientific">Aphis craccivora</name>
    <name type="common">Cowpea aphid</name>
    <dbReference type="NCBI Taxonomy" id="307492"/>
    <lineage>
        <taxon>Eukaryota</taxon>
        <taxon>Metazoa</taxon>
        <taxon>Ecdysozoa</taxon>
        <taxon>Arthropoda</taxon>
        <taxon>Hexapoda</taxon>
        <taxon>Insecta</taxon>
        <taxon>Pterygota</taxon>
        <taxon>Neoptera</taxon>
        <taxon>Paraneoptera</taxon>
        <taxon>Hemiptera</taxon>
        <taxon>Sternorrhyncha</taxon>
        <taxon>Aphidomorpha</taxon>
        <taxon>Aphidoidea</taxon>
        <taxon>Aphididae</taxon>
        <taxon>Aphidini</taxon>
        <taxon>Aphis</taxon>
        <taxon>Aphis</taxon>
    </lineage>
</organism>
<gene>
    <name evidence="1" type="ORF">FWK35_00015919</name>
</gene>
<reference evidence="1 2" key="1">
    <citation type="submission" date="2019-08" db="EMBL/GenBank/DDBJ databases">
        <title>Whole genome of Aphis craccivora.</title>
        <authorList>
            <person name="Voronova N.V."/>
            <person name="Shulinski R.S."/>
            <person name="Bandarenka Y.V."/>
            <person name="Zhorov D.G."/>
            <person name="Warner D."/>
        </authorList>
    </citation>
    <scope>NUCLEOTIDE SEQUENCE [LARGE SCALE GENOMIC DNA]</scope>
    <source>
        <strain evidence="1">180601</strain>
        <tissue evidence="1">Whole Body</tissue>
    </source>
</reference>
<name>A0A6G0Z2W7_APHCR</name>
<evidence type="ECO:0000313" key="2">
    <source>
        <dbReference type="Proteomes" id="UP000478052"/>
    </source>
</evidence>
<evidence type="ECO:0000313" key="1">
    <source>
        <dbReference type="EMBL" id="KAF0764699.1"/>
    </source>
</evidence>
<dbReference type="Proteomes" id="UP000478052">
    <property type="component" value="Unassembled WGS sequence"/>
</dbReference>
<protein>
    <submittedName>
        <fullName evidence="1">Uncharacterized protein</fullName>
    </submittedName>
</protein>
<dbReference type="OrthoDB" id="6625108at2759"/>
<keyword evidence="2" id="KW-1185">Reference proteome</keyword>
<accession>A0A6G0Z2W7</accession>
<sequence length="96" mass="11592">MQHRSDIVVQILQTLCFRHILYLYYSLYRFETSLLRSDPMTPTTRSGTTIDAIFTWYLTNVQSRTYITYFSYHRPIISTFLKEISTDEYMEIDKLE</sequence>
<proteinExistence type="predicted"/>
<dbReference type="AlphaFoldDB" id="A0A6G0Z2W7"/>